<evidence type="ECO:0008006" key="4">
    <source>
        <dbReference type="Google" id="ProtNLM"/>
    </source>
</evidence>
<proteinExistence type="predicted"/>
<gene>
    <name evidence="2" type="ORF">ORAREDHAP_LOCUS46151</name>
</gene>
<sequence length="81" mass="9194">MLLQKASDKFKRYSVIILDEVHELRLNTDLLIGMLSGVISARHNDKSWAERQKVVLSRRTTSPGQQVFSVKACADECYLAN</sequence>
<reference evidence="3" key="1">
    <citation type="journal article" date="2020" name="Genome Biol.">
        <title>Gamete binning: chromosome-level and haplotype-resolved genome assembly enabled by high-throughput single-cell sequencing of gamete genomes.</title>
        <authorList>
            <person name="Campoy J.A."/>
            <person name="Sun H."/>
            <person name="Goel M."/>
            <person name="Jiao W.-B."/>
            <person name="Folz-Donahue K."/>
            <person name="Wang N."/>
            <person name="Rubio M."/>
            <person name="Liu C."/>
            <person name="Kukat C."/>
            <person name="Ruiz D."/>
            <person name="Huettel B."/>
            <person name="Schneeberger K."/>
        </authorList>
    </citation>
    <scope>NUCLEOTIDE SEQUENCE [LARGE SCALE GENOMIC DNA]</scope>
    <source>
        <strain evidence="3">cv. Rojo Pasion</strain>
    </source>
</reference>
<dbReference type="PROSITE" id="PS00690">
    <property type="entry name" value="DEAH_ATP_HELICASE"/>
    <property type="match status" value="1"/>
</dbReference>
<keyword evidence="3" id="KW-1185">Reference proteome</keyword>
<evidence type="ECO:0000313" key="3">
    <source>
        <dbReference type="Proteomes" id="UP000507245"/>
    </source>
</evidence>
<dbReference type="Gene3D" id="3.40.50.300">
    <property type="entry name" value="P-loop containing nucleotide triphosphate hydrolases"/>
    <property type="match status" value="1"/>
</dbReference>
<dbReference type="EMBL" id="CAEKKB010000007">
    <property type="protein sequence ID" value="CAB4318990.1"/>
    <property type="molecule type" value="Genomic_DNA"/>
</dbReference>
<dbReference type="InterPro" id="IPR027417">
    <property type="entry name" value="P-loop_NTPase"/>
</dbReference>
<dbReference type="GO" id="GO:0016787">
    <property type="term" value="F:hydrolase activity"/>
    <property type="evidence" value="ECO:0007669"/>
    <property type="project" value="UniProtKB-KW"/>
</dbReference>
<protein>
    <recommendedName>
        <fullName evidence="4">Helicase ATP-binding domain-containing protein</fullName>
    </recommendedName>
</protein>
<accession>A0A6J5XYL4</accession>
<name>A0A6J5XYL4_PRUAR</name>
<organism evidence="2 3">
    <name type="scientific">Prunus armeniaca</name>
    <name type="common">Apricot</name>
    <name type="synonym">Armeniaca vulgaris</name>
    <dbReference type="NCBI Taxonomy" id="36596"/>
    <lineage>
        <taxon>Eukaryota</taxon>
        <taxon>Viridiplantae</taxon>
        <taxon>Streptophyta</taxon>
        <taxon>Embryophyta</taxon>
        <taxon>Tracheophyta</taxon>
        <taxon>Spermatophyta</taxon>
        <taxon>Magnoliopsida</taxon>
        <taxon>eudicotyledons</taxon>
        <taxon>Gunneridae</taxon>
        <taxon>Pentapetalae</taxon>
        <taxon>rosids</taxon>
        <taxon>fabids</taxon>
        <taxon>Rosales</taxon>
        <taxon>Rosaceae</taxon>
        <taxon>Amygdaloideae</taxon>
        <taxon>Amygdaleae</taxon>
        <taxon>Prunus</taxon>
    </lineage>
</organism>
<evidence type="ECO:0000313" key="2">
    <source>
        <dbReference type="EMBL" id="CAB4318990.1"/>
    </source>
</evidence>
<dbReference type="AlphaFoldDB" id="A0A6J5XYL4"/>
<evidence type="ECO:0000256" key="1">
    <source>
        <dbReference type="ARBA" id="ARBA00022801"/>
    </source>
</evidence>
<dbReference type="InterPro" id="IPR002464">
    <property type="entry name" value="DNA/RNA_helicase_DEAH_CS"/>
</dbReference>
<dbReference type="Proteomes" id="UP000507245">
    <property type="component" value="Unassembled WGS sequence"/>
</dbReference>
<keyword evidence="1" id="KW-0378">Hydrolase</keyword>